<evidence type="ECO:0000313" key="2">
    <source>
        <dbReference type="EMBL" id="KAK4269651.1"/>
    </source>
</evidence>
<accession>A0AAE1MR16</accession>
<dbReference type="PANTHER" id="PTHR34222:SF40">
    <property type="match status" value="1"/>
</dbReference>
<dbReference type="EMBL" id="JAWXYG010000006">
    <property type="protein sequence ID" value="KAK4269651.1"/>
    <property type="molecule type" value="Genomic_DNA"/>
</dbReference>
<sequence>MSSSLKKSFMYLSSAHEIWEALRETYSTVRSRSRIFGVKKKLWELKQEQMSLDDYYLEKSVLWQEFDALTNKTHHCGANAKEEHKEKEEERVYELLAGLNVIYDDVQARILSQEPLPSVREVYVTLRDEEDRRKSILQDQNNSTATFVPSETSALAVRFKGPKNRLVCDHCHKQGHKRANCWDLHGKPTDWKPRKEKERDDEAEASNESSKHDKLNKIIEMLAALQTTKQPISSSAVAATVDKKESADVSGVGGDYW</sequence>
<feature type="compositionally biased region" description="Basic and acidic residues" evidence="1">
    <location>
        <begin position="184"/>
        <end position="200"/>
    </location>
</feature>
<proteinExistence type="predicted"/>
<name>A0AAE1MR16_9FABA</name>
<reference evidence="2" key="1">
    <citation type="submission" date="2023-10" db="EMBL/GenBank/DDBJ databases">
        <title>Chromosome-level genome of the transformable northern wattle, Acacia crassicarpa.</title>
        <authorList>
            <person name="Massaro I."/>
            <person name="Sinha N.R."/>
            <person name="Poethig S."/>
            <person name="Leichty A.R."/>
        </authorList>
    </citation>
    <scope>NUCLEOTIDE SEQUENCE</scope>
    <source>
        <strain evidence="2">Acra3RX</strain>
        <tissue evidence="2">Leaf</tissue>
    </source>
</reference>
<feature type="region of interest" description="Disordered" evidence="1">
    <location>
        <begin position="229"/>
        <end position="257"/>
    </location>
</feature>
<evidence type="ECO:0000256" key="1">
    <source>
        <dbReference type="SAM" id="MobiDB-lite"/>
    </source>
</evidence>
<protein>
    <submittedName>
        <fullName evidence="2">Uncharacterized protein</fullName>
    </submittedName>
</protein>
<dbReference type="PANTHER" id="PTHR34222">
    <property type="entry name" value="GAG_PRE-INTEGRS DOMAIN-CONTAINING PROTEIN"/>
    <property type="match status" value="1"/>
</dbReference>
<keyword evidence="3" id="KW-1185">Reference proteome</keyword>
<comment type="caution">
    <text evidence="2">The sequence shown here is derived from an EMBL/GenBank/DDBJ whole genome shotgun (WGS) entry which is preliminary data.</text>
</comment>
<dbReference type="AlphaFoldDB" id="A0AAE1MR16"/>
<dbReference type="Proteomes" id="UP001293593">
    <property type="component" value="Unassembled WGS sequence"/>
</dbReference>
<organism evidence="2 3">
    <name type="scientific">Acacia crassicarpa</name>
    <name type="common">northern wattle</name>
    <dbReference type="NCBI Taxonomy" id="499986"/>
    <lineage>
        <taxon>Eukaryota</taxon>
        <taxon>Viridiplantae</taxon>
        <taxon>Streptophyta</taxon>
        <taxon>Embryophyta</taxon>
        <taxon>Tracheophyta</taxon>
        <taxon>Spermatophyta</taxon>
        <taxon>Magnoliopsida</taxon>
        <taxon>eudicotyledons</taxon>
        <taxon>Gunneridae</taxon>
        <taxon>Pentapetalae</taxon>
        <taxon>rosids</taxon>
        <taxon>fabids</taxon>
        <taxon>Fabales</taxon>
        <taxon>Fabaceae</taxon>
        <taxon>Caesalpinioideae</taxon>
        <taxon>mimosoid clade</taxon>
        <taxon>Acacieae</taxon>
        <taxon>Acacia</taxon>
    </lineage>
</organism>
<evidence type="ECO:0000313" key="3">
    <source>
        <dbReference type="Proteomes" id="UP001293593"/>
    </source>
</evidence>
<feature type="region of interest" description="Disordered" evidence="1">
    <location>
        <begin position="184"/>
        <end position="215"/>
    </location>
</feature>
<gene>
    <name evidence="2" type="ORF">QN277_022781</name>
</gene>